<gene>
    <name evidence="1" type="ORF">GJU80_02685</name>
</gene>
<evidence type="ECO:0000313" key="1">
    <source>
        <dbReference type="EMBL" id="MRN37427.1"/>
    </source>
</evidence>
<dbReference type="AlphaFoldDB" id="A0A5Q3RYU8"/>
<organism evidence="1 2">
    <name type="scientific">Neisseria brasiliensis</name>
    <dbReference type="NCBI Taxonomy" id="2666100"/>
    <lineage>
        <taxon>Bacteria</taxon>
        <taxon>Pseudomonadati</taxon>
        <taxon>Pseudomonadota</taxon>
        <taxon>Betaproteobacteria</taxon>
        <taxon>Neisseriales</taxon>
        <taxon>Neisseriaceae</taxon>
        <taxon>Neisseria</taxon>
    </lineage>
</organism>
<comment type="caution">
    <text evidence="1">The sequence shown here is derived from an EMBL/GenBank/DDBJ whole genome shotgun (WGS) entry which is preliminary data.</text>
</comment>
<evidence type="ECO:0000313" key="2">
    <source>
        <dbReference type="Proteomes" id="UP000486297"/>
    </source>
</evidence>
<accession>A0A5Q3RYU8</accession>
<dbReference type="EMBL" id="WJXO01000001">
    <property type="protein sequence ID" value="MRN37427.1"/>
    <property type="molecule type" value="Genomic_DNA"/>
</dbReference>
<dbReference type="RefSeq" id="WP_095503315.1">
    <property type="nucleotide sequence ID" value="NZ_CP046027.1"/>
</dbReference>
<keyword evidence="2" id="KW-1185">Reference proteome</keyword>
<reference evidence="1" key="1">
    <citation type="journal article" name="Emerg. Infect. Dis.">
        <title>Two cases of a newly characterized neisseria species.</title>
        <authorList>
            <person name="Mustapha M."/>
            <person name="Lemos A.P.S."/>
            <person name="Harrison L.H."/>
            <person name="Vantyne D."/>
            <person name="Sacchi C.T."/>
        </authorList>
    </citation>
    <scope>NUCLEOTIDE SEQUENCE</scope>
    <source>
        <strain evidence="1">N.95.16</strain>
    </source>
</reference>
<name>A0A5Q3RYU8_9NEIS</name>
<dbReference type="Proteomes" id="UP000486297">
    <property type="component" value="Unassembled WGS sequence"/>
</dbReference>
<proteinExistence type="predicted"/>
<sequence>MGTRCYIGRLKADGSVEAFYVQLNGMPSETGKTLKRSYRTAAQIDALFRRGNIDWLADTPEESPLNRWTPGEVEGFTDPKHYLDSMGVMIAFVYLHDGHKWQVSNNPHGKNASFKDLR</sequence>
<protein>
    <submittedName>
        <fullName evidence="1">Uncharacterized protein</fullName>
    </submittedName>
</protein>